<dbReference type="GO" id="GO:0016787">
    <property type="term" value="F:hydrolase activity"/>
    <property type="evidence" value="ECO:0007669"/>
    <property type="project" value="UniProtKB-KW"/>
</dbReference>
<keyword evidence="5" id="KW-0479">Metal-binding</keyword>
<dbReference type="Gene3D" id="3.60.140.10">
    <property type="entry name" value="CNF1/YfiH-like putative cysteine hydrolases"/>
    <property type="match status" value="1"/>
</dbReference>
<comment type="catalytic activity">
    <reaction evidence="9">
        <text>adenosine + phosphate = alpha-D-ribose 1-phosphate + adenine</text>
        <dbReference type="Rhea" id="RHEA:27642"/>
        <dbReference type="ChEBI" id="CHEBI:16335"/>
        <dbReference type="ChEBI" id="CHEBI:16708"/>
        <dbReference type="ChEBI" id="CHEBI:43474"/>
        <dbReference type="ChEBI" id="CHEBI:57720"/>
        <dbReference type="EC" id="2.4.2.1"/>
    </reaction>
    <physiologicalReaction direction="left-to-right" evidence="9">
        <dbReference type="Rhea" id="RHEA:27643"/>
    </physiologicalReaction>
</comment>
<dbReference type="InterPro" id="IPR038371">
    <property type="entry name" value="Cu_polyphenol_OxRdtase_sf"/>
</dbReference>
<evidence type="ECO:0000256" key="7">
    <source>
        <dbReference type="ARBA" id="ARBA00022833"/>
    </source>
</evidence>
<dbReference type="SUPFAM" id="SSF64438">
    <property type="entry name" value="CNF1/YfiH-like putative cysteine hydrolases"/>
    <property type="match status" value="1"/>
</dbReference>
<gene>
    <name evidence="12" type="primary">pgeF</name>
    <name evidence="12" type="ORF">GTO89_12785</name>
</gene>
<evidence type="ECO:0000256" key="2">
    <source>
        <dbReference type="ARBA" id="ARBA00003215"/>
    </source>
</evidence>
<evidence type="ECO:0000256" key="4">
    <source>
        <dbReference type="ARBA" id="ARBA00022679"/>
    </source>
</evidence>
<evidence type="ECO:0000313" key="13">
    <source>
        <dbReference type="Proteomes" id="UP000471031"/>
    </source>
</evidence>
<dbReference type="PANTHER" id="PTHR30616:SF2">
    <property type="entry name" value="PURINE NUCLEOSIDE PHOSPHORYLASE LACC1"/>
    <property type="match status" value="1"/>
</dbReference>
<proteinExistence type="inferred from homology"/>
<comment type="catalytic activity">
    <reaction evidence="1">
        <text>inosine + phosphate = alpha-D-ribose 1-phosphate + hypoxanthine</text>
        <dbReference type="Rhea" id="RHEA:27646"/>
        <dbReference type="ChEBI" id="CHEBI:17368"/>
        <dbReference type="ChEBI" id="CHEBI:17596"/>
        <dbReference type="ChEBI" id="CHEBI:43474"/>
        <dbReference type="ChEBI" id="CHEBI:57720"/>
        <dbReference type="EC" id="2.4.2.1"/>
    </reaction>
    <physiologicalReaction direction="left-to-right" evidence="1">
        <dbReference type="Rhea" id="RHEA:27647"/>
    </physiologicalReaction>
</comment>
<evidence type="ECO:0000256" key="11">
    <source>
        <dbReference type="RuleBase" id="RU361274"/>
    </source>
</evidence>
<dbReference type="Proteomes" id="UP000471031">
    <property type="component" value="Unassembled WGS sequence"/>
</dbReference>
<evidence type="ECO:0000313" key="12">
    <source>
        <dbReference type="EMBL" id="MZP43906.1"/>
    </source>
</evidence>
<keyword evidence="7" id="KW-0862">Zinc</keyword>
<dbReference type="Pfam" id="PF02578">
    <property type="entry name" value="Cu-oxidase_4"/>
    <property type="match status" value="1"/>
</dbReference>
<protein>
    <recommendedName>
        <fullName evidence="11">Purine nucleoside phosphorylase</fullName>
    </recommendedName>
</protein>
<evidence type="ECO:0000256" key="10">
    <source>
        <dbReference type="ARBA" id="ARBA00049893"/>
    </source>
</evidence>
<dbReference type="AlphaFoldDB" id="A0A845LM09"/>
<evidence type="ECO:0000256" key="9">
    <source>
        <dbReference type="ARBA" id="ARBA00048968"/>
    </source>
</evidence>
<dbReference type="InterPro" id="IPR003730">
    <property type="entry name" value="Cu_polyphenol_OxRdtase"/>
</dbReference>
<dbReference type="InterPro" id="IPR011324">
    <property type="entry name" value="Cytotoxic_necrot_fac-like_cat"/>
</dbReference>
<evidence type="ECO:0000256" key="5">
    <source>
        <dbReference type="ARBA" id="ARBA00022723"/>
    </source>
</evidence>
<dbReference type="EMBL" id="WXEX01000011">
    <property type="protein sequence ID" value="MZP43906.1"/>
    <property type="molecule type" value="Genomic_DNA"/>
</dbReference>
<accession>A0A845LM09</accession>
<comment type="caution">
    <text evidence="12">The sequence shown here is derived from an EMBL/GenBank/DDBJ whole genome shotgun (WGS) entry which is preliminary data.</text>
</comment>
<dbReference type="OrthoDB" id="4279at2"/>
<evidence type="ECO:0000256" key="1">
    <source>
        <dbReference type="ARBA" id="ARBA00000553"/>
    </source>
</evidence>
<keyword evidence="4" id="KW-0808">Transferase</keyword>
<name>A0A845LM09_HELGE</name>
<keyword evidence="6" id="KW-0378">Hydrolase</keyword>
<evidence type="ECO:0000256" key="8">
    <source>
        <dbReference type="ARBA" id="ARBA00047989"/>
    </source>
</evidence>
<evidence type="ECO:0000256" key="6">
    <source>
        <dbReference type="ARBA" id="ARBA00022801"/>
    </source>
</evidence>
<organism evidence="12 13">
    <name type="scientific">Heliomicrobium gestii</name>
    <name type="common">Heliobacterium gestii</name>
    <dbReference type="NCBI Taxonomy" id="2699"/>
    <lineage>
        <taxon>Bacteria</taxon>
        <taxon>Bacillati</taxon>
        <taxon>Bacillota</taxon>
        <taxon>Clostridia</taxon>
        <taxon>Eubacteriales</taxon>
        <taxon>Heliobacteriaceae</taxon>
        <taxon>Heliomicrobium</taxon>
    </lineage>
</organism>
<dbReference type="GO" id="GO:0005507">
    <property type="term" value="F:copper ion binding"/>
    <property type="evidence" value="ECO:0007669"/>
    <property type="project" value="TreeGrafter"/>
</dbReference>
<dbReference type="NCBIfam" id="TIGR00726">
    <property type="entry name" value="peptidoglycan editing factor PgeF"/>
    <property type="match status" value="1"/>
</dbReference>
<keyword evidence="13" id="KW-1185">Reference proteome</keyword>
<dbReference type="RefSeq" id="WP_161262475.1">
    <property type="nucleotide sequence ID" value="NZ_JAFBDC010000010.1"/>
</dbReference>
<comment type="function">
    <text evidence="2">Purine nucleoside enzyme that catalyzes the phosphorolysis of adenosine and inosine nucleosides, yielding D-ribose 1-phosphate and the respective free bases, adenine and hypoxanthine. Also catalyzes the phosphorolysis of S-methyl-5'-thioadenosine into adenine and S-methyl-5-thio-alpha-D-ribose 1-phosphate. Also has adenosine deaminase activity.</text>
</comment>
<reference evidence="12 13" key="1">
    <citation type="submission" date="2020-01" db="EMBL/GenBank/DDBJ databases">
        <title>Whole genome sequence of Heliobacterium gestii DSM 11169.</title>
        <authorList>
            <person name="Kyndt J.A."/>
            <person name="Meyer T.E."/>
        </authorList>
    </citation>
    <scope>NUCLEOTIDE SEQUENCE [LARGE SCALE GENOMIC DNA]</scope>
    <source>
        <strain evidence="12 13">DSM 11169</strain>
    </source>
</reference>
<dbReference type="PANTHER" id="PTHR30616">
    <property type="entry name" value="UNCHARACTERIZED PROTEIN YFIH"/>
    <property type="match status" value="1"/>
</dbReference>
<evidence type="ECO:0000256" key="3">
    <source>
        <dbReference type="ARBA" id="ARBA00007353"/>
    </source>
</evidence>
<comment type="similarity">
    <text evidence="3 11">Belongs to the purine nucleoside phosphorylase YfiH/LACC1 family.</text>
</comment>
<comment type="catalytic activity">
    <reaction evidence="8">
        <text>adenosine + H2O + H(+) = inosine + NH4(+)</text>
        <dbReference type="Rhea" id="RHEA:24408"/>
        <dbReference type="ChEBI" id="CHEBI:15377"/>
        <dbReference type="ChEBI" id="CHEBI:15378"/>
        <dbReference type="ChEBI" id="CHEBI:16335"/>
        <dbReference type="ChEBI" id="CHEBI:17596"/>
        <dbReference type="ChEBI" id="CHEBI:28938"/>
        <dbReference type="EC" id="3.5.4.4"/>
    </reaction>
    <physiologicalReaction direction="left-to-right" evidence="8">
        <dbReference type="Rhea" id="RHEA:24409"/>
    </physiologicalReaction>
</comment>
<sequence>MAESTRWEQIDDGTLSYYRFGWPAGAVHAFSTRRGGFSDPPYDGLNVALHVGDEPGRVKQNRQALSRSLGLPEGDWVCVNQVHSDRIVWVGPGEDIDGAIPATPIDADALATEAAGVPLAVFGADCGLLLFYDPQARRIGAVHAGWRGTVAGLPKKMVEAFVARGSRPGDIRVAIGPQIGPCCYPVGDDVAAAFGERWAFAEAVLGPRDSEGKRALHLALAQRLQLVMSGIEEAHIGELGRCTSCTDTLFSYRRDKGRTGRQAALIMLKASGQS</sequence>
<comment type="catalytic activity">
    <reaction evidence="10">
        <text>S-methyl-5'-thioadenosine + phosphate = 5-(methylsulfanyl)-alpha-D-ribose 1-phosphate + adenine</text>
        <dbReference type="Rhea" id="RHEA:11852"/>
        <dbReference type="ChEBI" id="CHEBI:16708"/>
        <dbReference type="ChEBI" id="CHEBI:17509"/>
        <dbReference type="ChEBI" id="CHEBI:43474"/>
        <dbReference type="ChEBI" id="CHEBI:58533"/>
        <dbReference type="EC" id="2.4.2.28"/>
    </reaction>
    <physiologicalReaction direction="left-to-right" evidence="10">
        <dbReference type="Rhea" id="RHEA:11853"/>
    </physiologicalReaction>
</comment>
<dbReference type="GO" id="GO:0017061">
    <property type="term" value="F:S-methyl-5-thioadenosine phosphorylase activity"/>
    <property type="evidence" value="ECO:0007669"/>
    <property type="project" value="UniProtKB-EC"/>
</dbReference>
<dbReference type="CDD" id="cd16833">
    <property type="entry name" value="YfiH"/>
    <property type="match status" value="1"/>
</dbReference>